<evidence type="ECO:0000256" key="1">
    <source>
        <dbReference type="ARBA" id="ARBA00004429"/>
    </source>
</evidence>
<keyword evidence="11 12" id="KW-0472">Membrane</keyword>
<evidence type="ECO:0000313" key="14">
    <source>
        <dbReference type="EMBL" id="MBM7851762.1"/>
    </source>
</evidence>
<dbReference type="InterPro" id="IPR001173">
    <property type="entry name" value="Glyco_trans_2-like"/>
</dbReference>
<evidence type="ECO:0000259" key="13">
    <source>
        <dbReference type="Pfam" id="PF13632"/>
    </source>
</evidence>
<keyword evidence="8 14" id="KW-0808">Transferase</keyword>
<organism evidence="14 15">
    <name type="scientific">Methylopila capsulata</name>
    <dbReference type="NCBI Taxonomy" id="61654"/>
    <lineage>
        <taxon>Bacteria</taxon>
        <taxon>Pseudomonadati</taxon>
        <taxon>Pseudomonadota</taxon>
        <taxon>Alphaproteobacteria</taxon>
        <taxon>Hyphomicrobiales</taxon>
        <taxon>Methylopilaceae</taxon>
        <taxon>Methylopila</taxon>
    </lineage>
</organism>
<feature type="transmembrane region" description="Helical" evidence="12">
    <location>
        <begin position="396"/>
        <end position="422"/>
    </location>
</feature>
<evidence type="ECO:0000256" key="9">
    <source>
        <dbReference type="ARBA" id="ARBA00022692"/>
    </source>
</evidence>
<feature type="transmembrane region" description="Helical" evidence="12">
    <location>
        <begin position="41"/>
        <end position="61"/>
    </location>
</feature>
<feature type="transmembrane region" description="Helical" evidence="12">
    <location>
        <begin position="73"/>
        <end position="99"/>
    </location>
</feature>
<evidence type="ECO:0000256" key="8">
    <source>
        <dbReference type="ARBA" id="ARBA00022679"/>
    </source>
</evidence>
<dbReference type="PANTHER" id="PTHR43867:SF5">
    <property type="entry name" value="GLUCANS BIOSYNTHESIS GLUCOSYLTRANSFERASE H"/>
    <property type="match status" value="1"/>
</dbReference>
<evidence type="ECO:0000256" key="11">
    <source>
        <dbReference type="ARBA" id="ARBA00023136"/>
    </source>
</evidence>
<keyword evidence="10 12" id="KW-1133">Transmembrane helix</keyword>
<dbReference type="Gene3D" id="3.90.550.10">
    <property type="entry name" value="Spore Coat Polysaccharide Biosynthesis Protein SpsA, Chain A"/>
    <property type="match status" value="1"/>
</dbReference>
<dbReference type="RefSeq" id="WP_204950160.1">
    <property type="nucleotide sequence ID" value="NZ_BSFF01000001.1"/>
</dbReference>
<feature type="transmembrane region" description="Helical" evidence="12">
    <location>
        <begin position="560"/>
        <end position="579"/>
    </location>
</feature>
<keyword evidence="15" id="KW-1185">Reference proteome</keyword>
<evidence type="ECO:0000256" key="4">
    <source>
        <dbReference type="ARBA" id="ARBA00020585"/>
    </source>
</evidence>
<dbReference type="PANTHER" id="PTHR43867">
    <property type="entry name" value="CELLULOSE SYNTHASE CATALYTIC SUBUNIT A [UDP-FORMING]"/>
    <property type="match status" value="1"/>
</dbReference>
<comment type="subcellular location">
    <subcellularLocation>
        <location evidence="1">Cell inner membrane</location>
        <topology evidence="1">Multi-pass membrane protein</topology>
    </subcellularLocation>
</comment>
<proteinExistence type="inferred from homology"/>
<dbReference type="EMBL" id="JAFBCY010000002">
    <property type="protein sequence ID" value="MBM7851762.1"/>
    <property type="molecule type" value="Genomic_DNA"/>
</dbReference>
<feature type="domain" description="Glycosyltransferase 2-like" evidence="13">
    <location>
        <begin position="225"/>
        <end position="417"/>
    </location>
</feature>
<evidence type="ECO:0000256" key="6">
    <source>
        <dbReference type="ARBA" id="ARBA00022519"/>
    </source>
</evidence>
<dbReference type="NCBIfam" id="NF003958">
    <property type="entry name" value="PRK05454.2-1"/>
    <property type="match status" value="1"/>
</dbReference>
<name>A0ABS2T6F2_9HYPH</name>
<sequence>MSSTIDSSPVAASRPSWLRGLFRGTTPTGAQSTAALAARRLTMAGLVLGTMVGLSWAFWTVMAVDGWSIPEMVMYVCFVVSLPWIVIGFWNGVIGLLLLRLARDPLDIVTPCAAYAGATDPITARTAIVMCIRHENPERVVRRLDAILRSVDATREGRAFDLFILSDSTQDDLAAEERATIETWRARLADPDRVVYRRRAVNAGFKAGNIREFLLERGDDYELMITLDADSVMSGETILRLVRVMQANPKLGILQSLVVGLPARTAFARIFQFGMRAGMRSYTMGAAWWSGDCGPYWGHNAAIRVAPFRDHAELPTLSGKPPLGGVILSHDQVEAVLVRRAGYEVCVLPEEGGSWEDNPPSLPEFMRRNLRWCQGNMQYVKLLGMPGLKLISRVQLLLAILMYVGAPAWIGFMIAGAAQAFMPPSVIGELDPPGSFPVGLSIGLLMTMLTITFTPKLMGYLDVALQRNEMDRYGGPQLFTLGALAEVLFGFLLAPLISFSVTTFLFVLFVFGKSVGWEAQDRDAHRIGWGEATRKLWPATLFGAALTVAFAVSAPYVLFWAAPVLASFLLAIPFTVLTSTETLGALTARAGLGATPEEVRPPLEVRAVSDDLVAARYALPMSPFRLDGGEAAALRAAEKAAG</sequence>
<comment type="similarity">
    <text evidence="3">Belongs to the glycosyltransferase 2 family. OpgH subfamily.</text>
</comment>
<protein>
    <recommendedName>
        <fullName evidence="4">Glucans biosynthesis glucosyltransferase H</fullName>
    </recommendedName>
</protein>
<comment type="pathway">
    <text evidence="2">Glycan metabolism; osmoregulated periplasmic glucan (OPG) biosynthesis.</text>
</comment>
<evidence type="ECO:0000256" key="3">
    <source>
        <dbReference type="ARBA" id="ARBA00009337"/>
    </source>
</evidence>
<dbReference type="SUPFAM" id="SSF53448">
    <property type="entry name" value="Nucleotide-diphospho-sugar transferases"/>
    <property type="match status" value="1"/>
</dbReference>
<accession>A0ABS2T6F2</accession>
<evidence type="ECO:0000256" key="12">
    <source>
        <dbReference type="SAM" id="Phobius"/>
    </source>
</evidence>
<dbReference type="Pfam" id="PF13632">
    <property type="entry name" value="Glyco_trans_2_3"/>
    <property type="match status" value="1"/>
</dbReference>
<dbReference type="NCBIfam" id="NF003962">
    <property type="entry name" value="PRK05454.2-5"/>
    <property type="match status" value="1"/>
</dbReference>
<evidence type="ECO:0000256" key="10">
    <source>
        <dbReference type="ARBA" id="ARBA00022989"/>
    </source>
</evidence>
<gene>
    <name evidence="14" type="ORF">JOD31_001987</name>
</gene>
<keyword evidence="5" id="KW-1003">Cell membrane</keyword>
<dbReference type="InterPro" id="IPR050321">
    <property type="entry name" value="Glycosyltr_2/OpgH_subfam"/>
</dbReference>
<reference evidence="14 15" key="1">
    <citation type="submission" date="2021-01" db="EMBL/GenBank/DDBJ databases">
        <title>Genomic Encyclopedia of Type Strains, Phase IV (KMG-IV): sequencing the most valuable type-strain genomes for metagenomic binning, comparative biology and taxonomic classification.</title>
        <authorList>
            <person name="Goeker M."/>
        </authorList>
    </citation>
    <scope>NUCLEOTIDE SEQUENCE [LARGE SCALE GENOMIC DNA]</scope>
    <source>
        <strain evidence="14 15">DSM 6130</strain>
    </source>
</reference>
<evidence type="ECO:0000256" key="2">
    <source>
        <dbReference type="ARBA" id="ARBA00005001"/>
    </source>
</evidence>
<feature type="transmembrane region" description="Helical" evidence="12">
    <location>
        <begin position="497"/>
        <end position="515"/>
    </location>
</feature>
<evidence type="ECO:0000313" key="15">
    <source>
        <dbReference type="Proteomes" id="UP000758856"/>
    </source>
</evidence>
<evidence type="ECO:0000256" key="5">
    <source>
        <dbReference type="ARBA" id="ARBA00022475"/>
    </source>
</evidence>
<keyword evidence="9 12" id="KW-0812">Transmembrane</keyword>
<dbReference type="GO" id="GO:0016757">
    <property type="term" value="F:glycosyltransferase activity"/>
    <property type="evidence" value="ECO:0007669"/>
    <property type="project" value="UniProtKB-KW"/>
</dbReference>
<evidence type="ECO:0000256" key="7">
    <source>
        <dbReference type="ARBA" id="ARBA00022676"/>
    </source>
</evidence>
<feature type="transmembrane region" description="Helical" evidence="12">
    <location>
        <begin position="434"/>
        <end position="453"/>
    </location>
</feature>
<dbReference type="Proteomes" id="UP000758856">
    <property type="component" value="Unassembled WGS sequence"/>
</dbReference>
<comment type="caution">
    <text evidence="14">The sequence shown here is derived from an EMBL/GenBank/DDBJ whole genome shotgun (WGS) entry which is preliminary data.</text>
</comment>
<keyword evidence="7 14" id="KW-0328">Glycosyltransferase</keyword>
<dbReference type="InterPro" id="IPR029044">
    <property type="entry name" value="Nucleotide-diphossugar_trans"/>
</dbReference>
<keyword evidence="6" id="KW-0997">Cell inner membrane</keyword>